<dbReference type="RefSeq" id="WP_277105028.1">
    <property type="nucleotide sequence ID" value="NZ_BAAAJS010000022.1"/>
</dbReference>
<comment type="caution">
    <text evidence="2">The sequence shown here is derived from an EMBL/GenBank/DDBJ whole genome shotgun (WGS) entry which is preliminary data.</text>
</comment>
<organism evidence="2 3">
    <name type="scientific">Corynebacterium felinum</name>
    <dbReference type="NCBI Taxonomy" id="131318"/>
    <lineage>
        <taxon>Bacteria</taxon>
        <taxon>Bacillati</taxon>
        <taxon>Actinomycetota</taxon>
        <taxon>Actinomycetes</taxon>
        <taxon>Mycobacteriales</taxon>
        <taxon>Corynebacteriaceae</taxon>
        <taxon>Corynebacterium</taxon>
    </lineage>
</organism>
<gene>
    <name evidence="2" type="ORF">J2S37_002376</name>
</gene>
<evidence type="ECO:0000256" key="1">
    <source>
        <dbReference type="SAM" id="MobiDB-lite"/>
    </source>
</evidence>
<feature type="region of interest" description="Disordered" evidence="1">
    <location>
        <begin position="241"/>
        <end position="276"/>
    </location>
</feature>
<dbReference type="InterPro" id="IPR022183">
    <property type="entry name" value="DUF3710"/>
</dbReference>
<feature type="compositionally biased region" description="Low complexity" evidence="1">
    <location>
        <begin position="253"/>
        <end position="262"/>
    </location>
</feature>
<dbReference type="Pfam" id="PF12502">
    <property type="entry name" value="DUF3710"/>
    <property type="match status" value="1"/>
</dbReference>
<dbReference type="Proteomes" id="UP001183619">
    <property type="component" value="Unassembled WGS sequence"/>
</dbReference>
<dbReference type="EMBL" id="JAVDYF010000001">
    <property type="protein sequence ID" value="MDR7355838.1"/>
    <property type="molecule type" value="Genomic_DNA"/>
</dbReference>
<keyword evidence="3" id="KW-1185">Reference proteome</keyword>
<protein>
    <recommendedName>
        <fullName evidence="4">DUF3710 domain-containing protein</fullName>
    </recommendedName>
</protein>
<evidence type="ECO:0000313" key="3">
    <source>
        <dbReference type="Proteomes" id="UP001183619"/>
    </source>
</evidence>
<feature type="compositionally biased region" description="Polar residues" evidence="1">
    <location>
        <begin position="263"/>
        <end position="276"/>
    </location>
</feature>
<reference evidence="2 3" key="1">
    <citation type="submission" date="2023-07" db="EMBL/GenBank/DDBJ databases">
        <title>Sequencing the genomes of 1000 actinobacteria strains.</title>
        <authorList>
            <person name="Klenk H.-P."/>
        </authorList>
    </citation>
    <scope>NUCLEOTIDE SEQUENCE [LARGE SCALE GENOMIC DNA]</scope>
    <source>
        <strain evidence="2 3">DSM 44508</strain>
    </source>
</reference>
<proteinExistence type="predicted"/>
<accession>A0ABU2BB64</accession>
<name>A0ABU2BB64_9CORY</name>
<evidence type="ECO:0008006" key="4">
    <source>
        <dbReference type="Google" id="ProtNLM"/>
    </source>
</evidence>
<feature type="region of interest" description="Disordered" evidence="1">
    <location>
        <begin position="1"/>
        <end position="23"/>
    </location>
</feature>
<sequence>MALWPFGKKKEDDAAAHTSAEMETQPVDETIDLVGKNLTDNEAAFEGDDDDLLAPDPIHDAVEGESGPFDGDTVAFEDFDFSDFGQGALNLGSLLIPLPHGSEVQVEMGPEGPSMLHILTQYGRCTPVAFAAPRSPGQWRETVRELSEDMRSQGLEVTIEYGPWGREIVGSREDGGGIVRILGVDGPRWMLRMTLAAPTEHADAMAQLGREITARTFVYRGSEPILAGTSLPVALPQPLAEQVQKEMERRQRAQNQAQTTAQGFPNNPSPFGTPGN</sequence>
<evidence type="ECO:0000313" key="2">
    <source>
        <dbReference type="EMBL" id="MDR7355838.1"/>
    </source>
</evidence>